<dbReference type="Gene3D" id="3.40.630.30">
    <property type="match status" value="1"/>
</dbReference>
<organism evidence="2 3">
    <name type="scientific">Microvirga thermotolerans</name>
    <dbReference type="NCBI Taxonomy" id="2651334"/>
    <lineage>
        <taxon>Bacteria</taxon>
        <taxon>Pseudomonadati</taxon>
        <taxon>Pseudomonadota</taxon>
        <taxon>Alphaproteobacteria</taxon>
        <taxon>Hyphomicrobiales</taxon>
        <taxon>Methylobacteriaceae</taxon>
        <taxon>Microvirga</taxon>
    </lineage>
</organism>
<dbReference type="Proteomes" id="UP000325614">
    <property type="component" value="Chromosome"/>
</dbReference>
<reference evidence="2 3" key="1">
    <citation type="submission" date="2019-10" db="EMBL/GenBank/DDBJ databases">
        <title>Isolation, Identification of Microvirga thermotolerans HR1, a novel thermophilic bacterium and Comparative Genomics of the genus Microvirga.</title>
        <authorList>
            <person name="Li J."/>
            <person name="Zhang W."/>
            <person name="Lin M."/>
            <person name="Wang J."/>
        </authorList>
    </citation>
    <scope>NUCLEOTIDE SEQUENCE [LARGE SCALE GENOMIC DNA]</scope>
    <source>
        <strain evidence="2 3">HR1</strain>
    </source>
</reference>
<feature type="domain" description="N-acetyltransferase" evidence="1">
    <location>
        <begin position="1"/>
        <end position="128"/>
    </location>
</feature>
<name>A0A5P9JVP6_9HYPH</name>
<dbReference type="GO" id="GO:0016747">
    <property type="term" value="F:acyltransferase activity, transferring groups other than amino-acyl groups"/>
    <property type="evidence" value="ECO:0007669"/>
    <property type="project" value="InterPro"/>
</dbReference>
<evidence type="ECO:0000313" key="3">
    <source>
        <dbReference type="Proteomes" id="UP000325614"/>
    </source>
</evidence>
<dbReference type="KEGG" id="mico:GDR74_02925"/>
<dbReference type="InterPro" id="IPR016181">
    <property type="entry name" value="Acyl_CoA_acyltransferase"/>
</dbReference>
<dbReference type="CDD" id="cd04301">
    <property type="entry name" value="NAT_SF"/>
    <property type="match status" value="1"/>
</dbReference>
<dbReference type="RefSeq" id="WP_152584901.1">
    <property type="nucleotide sequence ID" value="NZ_CP045423.1"/>
</dbReference>
<dbReference type="InterPro" id="IPR000182">
    <property type="entry name" value="GNAT_dom"/>
</dbReference>
<keyword evidence="3" id="KW-1185">Reference proteome</keyword>
<dbReference type="AlphaFoldDB" id="A0A5P9JVP6"/>
<sequence>MQESGAYGGAYRRILDGYEVTEEQVLRDHMVVAEREGRILGFYSLVTSGTPELDLMFVADAAQGMRLGATLFDHMRRSAAEHGLSSVTIVSHPPSAGFYERMGAVRTGTKPPSGKVTWERPVLTLAVA</sequence>
<proteinExistence type="predicted"/>
<dbReference type="PROSITE" id="PS51186">
    <property type="entry name" value="GNAT"/>
    <property type="match status" value="1"/>
</dbReference>
<dbReference type="Pfam" id="PF13673">
    <property type="entry name" value="Acetyltransf_10"/>
    <property type="match status" value="1"/>
</dbReference>
<dbReference type="EMBL" id="CP045423">
    <property type="protein sequence ID" value="QFU15255.1"/>
    <property type="molecule type" value="Genomic_DNA"/>
</dbReference>
<accession>A0A5P9JVP6</accession>
<evidence type="ECO:0000259" key="1">
    <source>
        <dbReference type="PROSITE" id="PS51186"/>
    </source>
</evidence>
<evidence type="ECO:0000313" key="2">
    <source>
        <dbReference type="EMBL" id="QFU15255.1"/>
    </source>
</evidence>
<dbReference type="SUPFAM" id="SSF55729">
    <property type="entry name" value="Acyl-CoA N-acyltransferases (Nat)"/>
    <property type="match status" value="1"/>
</dbReference>
<protein>
    <submittedName>
        <fullName evidence="2">GNAT family N-acetyltransferase</fullName>
    </submittedName>
</protein>
<keyword evidence="2" id="KW-0808">Transferase</keyword>
<gene>
    <name evidence="2" type="ORF">GDR74_02925</name>
</gene>